<organism evidence="2">
    <name type="scientific">Brachypodium distachyon</name>
    <name type="common">Purple false brome</name>
    <name type="synonym">Trachynia distachya</name>
    <dbReference type="NCBI Taxonomy" id="15368"/>
    <lineage>
        <taxon>Eukaryota</taxon>
        <taxon>Viridiplantae</taxon>
        <taxon>Streptophyta</taxon>
        <taxon>Embryophyta</taxon>
        <taxon>Tracheophyta</taxon>
        <taxon>Spermatophyta</taxon>
        <taxon>Magnoliopsida</taxon>
        <taxon>Liliopsida</taxon>
        <taxon>Poales</taxon>
        <taxon>Poaceae</taxon>
        <taxon>BOP clade</taxon>
        <taxon>Pooideae</taxon>
        <taxon>Stipodae</taxon>
        <taxon>Brachypodieae</taxon>
        <taxon>Brachypodium</taxon>
    </lineage>
</organism>
<keyword evidence="4" id="KW-1185">Reference proteome</keyword>
<dbReference type="ExpressionAtlas" id="A0A0Q3GCB9">
    <property type="expression patterns" value="baseline"/>
</dbReference>
<feature type="compositionally biased region" description="Basic and acidic residues" evidence="1">
    <location>
        <begin position="256"/>
        <end position="271"/>
    </location>
</feature>
<protein>
    <submittedName>
        <fullName evidence="2 3">Uncharacterized protein</fullName>
    </submittedName>
</protein>
<dbReference type="EnsemblPlants" id="KQK08984">
    <property type="protein sequence ID" value="KQK08984"/>
    <property type="gene ID" value="BRADI_2g45500v3"/>
</dbReference>
<dbReference type="PANTHER" id="PTHR34380:SF2">
    <property type="entry name" value="OS01G0656900 PROTEIN"/>
    <property type="match status" value="1"/>
</dbReference>
<evidence type="ECO:0000313" key="4">
    <source>
        <dbReference type="Proteomes" id="UP000008810"/>
    </source>
</evidence>
<evidence type="ECO:0000313" key="2">
    <source>
        <dbReference type="EMBL" id="KQK08984.2"/>
    </source>
</evidence>
<evidence type="ECO:0000256" key="1">
    <source>
        <dbReference type="SAM" id="MobiDB-lite"/>
    </source>
</evidence>
<dbReference type="PANTHER" id="PTHR34380">
    <property type="entry name" value="BNAA03G12380D PROTEIN"/>
    <property type="match status" value="1"/>
</dbReference>
<evidence type="ECO:0000313" key="3">
    <source>
        <dbReference type="EnsemblPlants" id="KQK08984"/>
    </source>
</evidence>
<name>A0A0Q3GCB9_BRADI</name>
<reference evidence="2 3" key="1">
    <citation type="journal article" date="2010" name="Nature">
        <title>Genome sequencing and analysis of the model grass Brachypodium distachyon.</title>
        <authorList>
            <consortium name="International Brachypodium Initiative"/>
        </authorList>
    </citation>
    <scope>NUCLEOTIDE SEQUENCE [LARGE SCALE GENOMIC DNA]</scope>
    <source>
        <strain evidence="2 3">Bd21</strain>
    </source>
</reference>
<feature type="compositionally biased region" description="Polar residues" evidence="1">
    <location>
        <begin position="280"/>
        <end position="291"/>
    </location>
</feature>
<dbReference type="OrthoDB" id="1899721at2759"/>
<accession>A0A0Q3GCB9</accession>
<reference evidence="2" key="2">
    <citation type="submission" date="2017-06" db="EMBL/GenBank/DDBJ databases">
        <title>WGS assembly of Brachypodium distachyon.</title>
        <authorList>
            <consortium name="The International Brachypodium Initiative"/>
            <person name="Lucas S."/>
            <person name="Harmon-Smith M."/>
            <person name="Lail K."/>
            <person name="Tice H."/>
            <person name="Grimwood J."/>
            <person name="Bruce D."/>
            <person name="Barry K."/>
            <person name="Shu S."/>
            <person name="Lindquist E."/>
            <person name="Wang M."/>
            <person name="Pitluck S."/>
            <person name="Vogel J.P."/>
            <person name="Garvin D.F."/>
            <person name="Mockler T.C."/>
            <person name="Schmutz J."/>
            <person name="Rokhsar D."/>
            <person name="Bevan M.W."/>
        </authorList>
    </citation>
    <scope>NUCLEOTIDE SEQUENCE</scope>
    <source>
        <strain evidence="2">Bd21</strain>
    </source>
</reference>
<proteinExistence type="predicted"/>
<gene>
    <name evidence="3" type="primary">LOC100842741</name>
    <name evidence="2" type="ORF">BRADI_2g45500v3</name>
</gene>
<dbReference type="Gramene" id="KQK08984">
    <property type="protein sequence ID" value="KQK08984"/>
    <property type="gene ID" value="BRADI_2g45500v3"/>
</dbReference>
<dbReference type="AlphaFoldDB" id="A0A0Q3GCB9"/>
<dbReference type="EMBL" id="CM000881">
    <property type="protein sequence ID" value="KQK08984.2"/>
    <property type="molecule type" value="Genomic_DNA"/>
</dbReference>
<feature type="region of interest" description="Disordered" evidence="1">
    <location>
        <begin position="226"/>
        <end position="300"/>
    </location>
</feature>
<sequence>MVAPSEADLAHLSGPELVRHLRQTHLRSDFEAVASVLEARDRRLVKYEAALETALADLSAAKERERGMAEVMAELEAALADYKALWEKGEALRDAHRRLRGEAEEAALLDAHRHPRDEAEEMDLLVRPAAPDPVHPEQRGVEGVKEGEVKQPDDIIDLCSDDEEEELPVHPCKQEMDFGEDDEDDKPLSQLCKRLWRGEPGALESREGEGQQQGNLVSTLARKMVGTPEDPMLTPLTVLLPSGERPGSSTLQKVSSKSDHGRYRTGEKEGSSGDDVPSKRVSQSLKQNAKMNKTPMVESSAGVWNKEGGAEMQKTRIARQGVLFEPWNSNITCAQVKRETGSLPSAVTRNWESEGDMITSLIENVELSMQALCALYRQKKLTLENAGLTFRLSLVIILFWVSNHKKT</sequence>
<dbReference type="Proteomes" id="UP000008810">
    <property type="component" value="Chromosome 2"/>
</dbReference>
<reference evidence="3" key="3">
    <citation type="submission" date="2018-08" db="UniProtKB">
        <authorList>
            <consortium name="EnsemblPlants"/>
        </authorList>
    </citation>
    <scope>IDENTIFICATION</scope>
    <source>
        <strain evidence="3">cv. Bd21</strain>
    </source>
</reference>